<evidence type="ECO:0000256" key="1">
    <source>
        <dbReference type="SAM" id="MobiDB-lite"/>
    </source>
</evidence>
<evidence type="ECO:0000313" key="3">
    <source>
        <dbReference type="Proteomes" id="UP000621266"/>
    </source>
</evidence>
<dbReference type="Proteomes" id="UP000621266">
    <property type="component" value="Unassembled WGS sequence"/>
</dbReference>
<feature type="region of interest" description="Disordered" evidence="1">
    <location>
        <begin position="187"/>
        <end position="258"/>
    </location>
</feature>
<dbReference type="EMBL" id="WHPN01000173">
    <property type="protein sequence ID" value="KAF4409762.1"/>
    <property type="molecule type" value="Genomic_DNA"/>
</dbReference>
<keyword evidence="3" id="KW-1185">Reference proteome</keyword>
<name>A0ABQ7FQY5_9ACTN</name>
<feature type="compositionally biased region" description="Low complexity" evidence="1">
    <location>
        <begin position="212"/>
        <end position="248"/>
    </location>
</feature>
<accession>A0ABQ7FQY5</accession>
<gene>
    <name evidence="2" type="ORF">GCU69_07305</name>
</gene>
<proteinExistence type="predicted"/>
<evidence type="ECO:0000313" key="2">
    <source>
        <dbReference type="EMBL" id="KAF4409762.1"/>
    </source>
</evidence>
<protein>
    <recommendedName>
        <fullName evidence="4">UL36 very large tegument protein</fullName>
    </recommendedName>
</protein>
<reference evidence="2 3" key="1">
    <citation type="submission" date="2019-10" db="EMBL/GenBank/DDBJ databases">
        <title>Streptomyces tenebrisbrunneis sp.nov., an endogenous actinomycete isolated from of Lycium ruthenicum.</title>
        <authorList>
            <person name="Ma L."/>
        </authorList>
    </citation>
    <scope>NUCLEOTIDE SEQUENCE [LARGE SCALE GENOMIC DNA]</scope>
    <source>
        <strain evidence="2 3">TRM 66187</strain>
    </source>
</reference>
<organism evidence="2 3">
    <name type="scientific">Streptomyces lycii</name>
    <dbReference type="NCBI Taxonomy" id="2654337"/>
    <lineage>
        <taxon>Bacteria</taxon>
        <taxon>Bacillati</taxon>
        <taxon>Actinomycetota</taxon>
        <taxon>Actinomycetes</taxon>
        <taxon>Kitasatosporales</taxon>
        <taxon>Streptomycetaceae</taxon>
        <taxon>Streptomyces</taxon>
    </lineage>
</organism>
<evidence type="ECO:0008006" key="4">
    <source>
        <dbReference type="Google" id="ProtNLM"/>
    </source>
</evidence>
<feature type="non-terminal residue" evidence="2">
    <location>
        <position position="258"/>
    </location>
</feature>
<sequence>MTRRQLPAAVGAFTLALRRLADALDPDSGWYGVFLRRDPEGIAACLDGREIMPRDVVEALLADLAAARHATGGGPAAADHERLLSLQRQAAAAYDRAPGGRVALLDRLDVMLRERQYATSRERELTAALRSAQDAAAARAGTAAGTGAGREAARLAGELAWAQDDHARATARCVELRARLDGLEALPGAAPRPGSGHAAARDAVRAPGTSGAPDPAVTAPAPDPTVTASAPDPATAAPNPGPATAAPVQPDPDTAAPV</sequence>
<comment type="caution">
    <text evidence="2">The sequence shown here is derived from an EMBL/GenBank/DDBJ whole genome shotgun (WGS) entry which is preliminary data.</text>
</comment>